<evidence type="ECO:0000256" key="6">
    <source>
        <dbReference type="ARBA" id="ARBA00022694"/>
    </source>
</evidence>
<comment type="cofactor">
    <cofactor evidence="1 10">
        <name>FAD</name>
        <dbReference type="ChEBI" id="CHEBI:57692"/>
    </cofactor>
</comment>
<dbReference type="InterPro" id="IPR036188">
    <property type="entry name" value="FAD/NAD-bd_sf"/>
</dbReference>
<evidence type="ECO:0000256" key="2">
    <source>
        <dbReference type="ARBA" id="ARBA00022490"/>
    </source>
</evidence>
<keyword evidence="3 10" id="KW-0489">Methyltransferase</keyword>
<comment type="catalytic activity">
    <reaction evidence="10">
        <text>uridine(54) in tRNA + (6R)-5,10-methylene-5,6,7,8-tetrahydrofolate + NADPH + H(+) = 5-methyluridine(54) in tRNA + (6S)-5,6,7,8-tetrahydrofolate + NADP(+)</text>
        <dbReference type="Rhea" id="RHEA:62372"/>
        <dbReference type="Rhea" id="RHEA-COMP:10167"/>
        <dbReference type="Rhea" id="RHEA-COMP:10193"/>
        <dbReference type="ChEBI" id="CHEBI:15378"/>
        <dbReference type="ChEBI" id="CHEBI:15636"/>
        <dbReference type="ChEBI" id="CHEBI:57453"/>
        <dbReference type="ChEBI" id="CHEBI:57783"/>
        <dbReference type="ChEBI" id="CHEBI:58349"/>
        <dbReference type="ChEBI" id="CHEBI:65315"/>
        <dbReference type="ChEBI" id="CHEBI:74447"/>
        <dbReference type="EC" id="2.1.1.74"/>
    </reaction>
</comment>
<keyword evidence="4 10" id="KW-0285">Flavoprotein</keyword>
<dbReference type="PANTHER" id="PTHR11806">
    <property type="entry name" value="GLUCOSE INHIBITED DIVISION PROTEIN A"/>
    <property type="match status" value="1"/>
</dbReference>
<keyword evidence="2 10" id="KW-0963">Cytoplasm</keyword>
<evidence type="ECO:0000259" key="11">
    <source>
        <dbReference type="Pfam" id="PF01134"/>
    </source>
</evidence>
<dbReference type="NCBIfam" id="TIGR00137">
    <property type="entry name" value="gid_trmFO"/>
    <property type="match status" value="1"/>
</dbReference>
<comment type="similarity">
    <text evidence="10">Belongs to the MnmG family. TrmFO subfamily.</text>
</comment>
<evidence type="ECO:0000313" key="12">
    <source>
        <dbReference type="EMBL" id="MDQ7937417.1"/>
    </source>
</evidence>
<keyword evidence="7 10" id="KW-0274">FAD</keyword>
<keyword evidence="6 10" id="KW-0819">tRNA processing</keyword>
<dbReference type="RefSeq" id="WP_308703165.1">
    <property type="nucleotide sequence ID" value="NZ_AP027463.1"/>
</dbReference>
<dbReference type="EC" id="2.1.1.74" evidence="10"/>
<gene>
    <name evidence="10 12" type="primary">trmFO</name>
    <name evidence="12" type="ORF">RA086_07220</name>
</gene>
<dbReference type="Gene3D" id="3.50.50.60">
    <property type="entry name" value="FAD/NAD(P)-binding domain"/>
    <property type="match status" value="2"/>
</dbReference>
<dbReference type="InterPro" id="IPR004417">
    <property type="entry name" value="TrmFO"/>
</dbReference>
<evidence type="ECO:0000256" key="3">
    <source>
        <dbReference type="ARBA" id="ARBA00022603"/>
    </source>
</evidence>
<sequence length="444" mass="48892">MASIPTVNVIGAGLAGSEAAWQIANLGVNVRLYEMRPTKMTPAHHTQRFAELVCTNSLRANQLSNAAGLLKAEMRQLDSVVISSAEHHAVPAGGALAVDRDTFSQEITDQLTNLPNVEVINEEITTIPEGITVVATGPLTAASLAKSIQSFNEEDDLHFFDAAAPILTKDSIDLDKVYLKSRYDRGEAAYLNCPMTEGEFDVFYDALIHAEMAEAHDFENSDVFEGCMPIEVMAQRGRQTMLFGPLKPVGLEDPKTGRQPFAVVQLRQDDASGELYNIVGFQTHLKWGEQKRVFRLIPGLENVEFVRYGVMHRNTFMKSPKLLEPTYQTKQRPDLFFAGQMTGVEGYIESAASGIVAGTNAARLALGLTPVVFPKDTMMGAMAQYITHANATNFQPMNANFGIVPKLKQRIRDKRERNTALSERALAELAVFKANDLNLTKVDQ</sequence>
<evidence type="ECO:0000313" key="13">
    <source>
        <dbReference type="Proteomes" id="UP001227831"/>
    </source>
</evidence>
<dbReference type="Pfam" id="PF01134">
    <property type="entry name" value="GIDA"/>
    <property type="match status" value="1"/>
</dbReference>
<dbReference type="InterPro" id="IPR020595">
    <property type="entry name" value="MnmG-rel_CS"/>
</dbReference>
<protein>
    <recommendedName>
        <fullName evidence="10">Methylenetetrahydrofolate--tRNA-(uracil-5-)-methyltransferase TrmFO</fullName>
        <ecNumber evidence="10">2.1.1.74</ecNumber>
    </recommendedName>
    <alternativeName>
        <fullName evidence="10">Folate-dependent tRNA (uracil-5-)-methyltransferase</fullName>
    </alternativeName>
    <alternativeName>
        <fullName evidence="10">Folate-dependent tRNA(M-5-U54)-methyltransferase</fullName>
    </alternativeName>
</protein>
<dbReference type="GO" id="GO:0047151">
    <property type="term" value="F:tRNA (uracil(54)-C5)-methyltransferase activity, 5,10-methylenetetrahydrofolate-dependent"/>
    <property type="evidence" value="ECO:0007669"/>
    <property type="project" value="UniProtKB-EC"/>
</dbReference>
<name>A0ABU1AAG9_9LACO</name>
<dbReference type="EMBL" id="JAVCWF010000001">
    <property type="protein sequence ID" value="MDQ7937417.1"/>
    <property type="molecule type" value="Genomic_DNA"/>
</dbReference>
<comment type="caution">
    <text evidence="12">The sequence shown here is derived from an EMBL/GenBank/DDBJ whole genome shotgun (WGS) entry which is preliminary data.</text>
</comment>
<keyword evidence="5 10" id="KW-0808">Transferase</keyword>
<dbReference type="Proteomes" id="UP001227831">
    <property type="component" value="Unassembled WGS sequence"/>
</dbReference>
<dbReference type="PANTHER" id="PTHR11806:SF2">
    <property type="entry name" value="METHYLENETETRAHYDROFOLATE--TRNA-(URACIL-5-)-METHYLTRANSFERASE TRMFO"/>
    <property type="match status" value="1"/>
</dbReference>
<dbReference type="NCBIfam" id="NF003739">
    <property type="entry name" value="PRK05335.1"/>
    <property type="match status" value="1"/>
</dbReference>
<proteinExistence type="inferred from homology"/>
<organism evidence="12 13">
    <name type="scientific">Lactiplantibacillus brownii</name>
    <dbReference type="NCBI Taxonomy" id="3069269"/>
    <lineage>
        <taxon>Bacteria</taxon>
        <taxon>Bacillati</taxon>
        <taxon>Bacillota</taxon>
        <taxon>Bacilli</taxon>
        <taxon>Lactobacillales</taxon>
        <taxon>Lactobacillaceae</taxon>
        <taxon>Lactiplantibacillus</taxon>
    </lineage>
</organism>
<evidence type="ECO:0000256" key="5">
    <source>
        <dbReference type="ARBA" id="ARBA00022679"/>
    </source>
</evidence>
<dbReference type="HAMAP" id="MF_01037">
    <property type="entry name" value="TrmFO"/>
    <property type="match status" value="1"/>
</dbReference>
<comment type="catalytic activity">
    <reaction evidence="10">
        <text>uridine(54) in tRNA + (6R)-5,10-methylene-5,6,7,8-tetrahydrofolate + NADH + H(+) = 5-methyluridine(54) in tRNA + (6S)-5,6,7,8-tetrahydrofolate + NAD(+)</text>
        <dbReference type="Rhea" id="RHEA:16873"/>
        <dbReference type="Rhea" id="RHEA-COMP:10167"/>
        <dbReference type="Rhea" id="RHEA-COMP:10193"/>
        <dbReference type="ChEBI" id="CHEBI:15378"/>
        <dbReference type="ChEBI" id="CHEBI:15636"/>
        <dbReference type="ChEBI" id="CHEBI:57453"/>
        <dbReference type="ChEBI" id="CHEBI:57540"/>
        <dbReference type="ChEBI" id="CHEBI:57945"/>
        <dbReference type="ChEBI" id="CHEBI:65315"/>
        <dbReference type="ChEBI" id="CHEBI:74447"/>
        <dbReference type="EC" id="2.1.1.74"/>
    </reaction>
</comment>
<dbReference type="PROSITE" id="PS01281">
    <property type="entry name" value="GIDA_2"/>
    <property type="match status" value="1"/>
</dbReference>
<dbReference type="InterPro" id="IPR040131">
    <property type="entry name" value="MnmG_N"/>
</dbReference>
<keyword evidence="8 10" id="KW-0521">NADP</keyword>
<keyword evidence="13" id="KW-1185">Reference proteome</keyword>
<evidence type="ECO:0000256" key="10">
    <source>
        <dbReference type="HAMAP-Rule" id="MF_01037"/>
    </source>
</evidence>
<evidence type="ECO:0000256" key="1">
    <source>
        <dbReference type="ARBA" id="ARBA00001974"/>
    </source>
</evidence>
<evidence type="ECO:0000256" key="8">
    <source>
        <dbReference type="ARBA" id="ARBA00022857"/>
    </source>
</evidence>
<keyword evidence="9 10" id="KW-0520">NAD</keyword>
<feature type="domain" description="MnmG N-terminal" evidence="11">
    <location>
        <begin position="7"/>
        <end position="367"/>
    </location>
</feature>
<comment type="subcellular location">
    <subcellularLocation>
        <location evidence="10">Cytoplasm</location>
    </subcellularLocation>
</comment>
<evidence type="ECO:0000256" key="4">
    <source>
        <dbReference type="ARBA" id="ARBA00022630"/>
    </source>
</evidence>
<dbReference type="GO" id="GO:0032259">
    <property type="term" value="P:methylation"/>
    <property type="evidence" value="ECO:0007669"/>
    <property type="project" value="UniProtKB-KW"/>
</dbReference>
<comment type="function">
    <text evidence="10">Catalyzes the folate-dependent formation of 5-methyl-uridine at position 54 (M-5-U54) in all tRNAs.</text>
</comment>
<feature type="binding site" evidence="10">
    <location>
        <begin position="11"/>
        <end position="16"/>
    </location>
    <ligand>
        <name>FAD</name>
        <dbReference type="ChEBI" id="CHEBI:57692"/>
    </ligand>
</feature>
<dbReference type="InterPro" id="IPR002218">
    <property type="entry name" value="MnmG-rel"/>
</dbReference>
<accession>A0ABU1AAG9</accession>
<dbReference type="SUPFAM" id="SSF51905">
    <property type="entry name" value="FAD/NAD(P)-binding domain"/>
    <property type="match status" value="1"/>
</dbReference>
<evidence type="ECO:0000256" key="7">
    <source>
        <dbReference type="ARBA" id="ARBA00022827"/>
    </source>
</evidence>
<reference evidence="12 13" key="1">
    <citation type="journal article" date="2023" name="Int. J. Syst. Evol. Microbiol.">
        <title>Lactiplantibacillus brownii sp. nov., a novel psychrotolerant species isolated from sauerkraut.</title>
        <authorList>
            <person name="Heng Y.C."/>
            <person name="Silvaraju S."/>
            <person name="Lee J.K.Y."/>
            <person name="Kittelmann S."/>
        </authorList>
    </citation>
    <scope>NUCLEOTIDE SEQUENCE [LARGE SCALE GENOMIC DNA]</scope>
    <source>
        <strain evidence="12 13">WILCCON 0030</strain>
    </source>
</reference>
<evidence type="ECO:0000256" key="9">
    <source>
        <dbReference type="ARBA" id="ARBA00023027"/>
    </source>
</evidence>